<dbReference type="Gene3D" id="3.40.50.720">
    <property type="entry name" value="NAD(P)-binding Rossmann-like Domain"/>
    <property type="match status" value="1"/>
</dbReference>
<evidence type="ECO:0000256" key="10">
    <source>
        <dbReference type="SAM" id="Phobius"/>
    </source>
</evidence>
<comment type="similarity">
    <text evidence="2 9">Belongs to the zinc-containing alcohol dehydrogenase family.</text>
</comment>
<keyword evidence="6" id="KW-0520">NAD</keyword>
<evidence type="ECO:0000259" key="12">
    <source>
        <dbReference type="Pfam" id="PF08240"/>
    </source>
</evidence>
<feature type="transmembrane region" description="Helical" evidence="10">
    <location>
        <begin position="143"/>
        <end position="163"/>
    </location>
</feature>
<accession>A0AA38MQL6</accession>
<keyword evidence="10" id="KW-0472">Membrane</keyword>
<dbReference type="AlphaFoldDB" id="A0AA38MQL6"/>
<dbReference type="Gene3D" id="3.90.180.10">
    <property type="entry name" value="Medium-chain alcohol dehydrogenases, catalytic domain"/>
    <property type="match status" value="1"/>
</dbReference>
<dbReference type="InterPro" id="IPR045306">
    <property type="entry name" value="SDH-like"/>
</dbReference>
<protein>
    <recommendedName>
        <fullName evidence="7">Sorbitol dehydrogenase</fullName>
    </recommendedName>
    <alternativeName>
        <fullName evidence="8">Polyol dehydrogenase</fullName>
    </alternativeName>
</protein>
<reference evidence="13" key="1">
    <citation type="journal article" date="2023" name="G3 (Bethesda)">
        <title>Whole genome assemblies of Zophobas morio and Tenebrio molitor.</title>
        <authorList>
            <person name="Kaur S."/>
            <person name="Stinson S.A."/>
            <person name="diCenzo G.C."/>
        </authorList>
    </citation>
    <scope>NUCLEOTIDE SEQUENCE</scope>
    <source>
        <strain evidence="13">QUZm001</strain>
    </source>
</reference>
<comment type="caution">
    <text evidence="13">The sequence shown here is derived from an EMBL/GenBank/DDBJ whole genome shotgun (WGS) entry which is preliminary data.</text>
</comment>
<name>A0AA38MQL6_9CUCU</name>
<evidence type="ECO:0000259" key="11">
    <source>
        <dbReference type="Pfam" id="PF00107"/>
    </source>
</evidence>
<evidence type="ECO:0000256" key="1">
    <source>
        <dbReference type="ARBA" id="ARBA00001947"/>
    </source>
</evidence>
<evidence type="ECO:0000256" key="3">
    <source>
        <dbReference type="ARBA" id="ARBA00022723"/>
    </source>
</evidence>
<dbReference type="PANTHER" id="PTHR43161:SF9">
    <property type="entry name" value="SORBITOL DEHYDROGENASE"/>
    <property type="match status" value="1"/>
</dbReference>
<keyword evidence="4 9" id="KW-0862">Zinc</keyword>
<evidence type="ECO:0000256" key="4">
    <source>
        <dbReference type="ARBA" id="ARBA00022833"/>
    </source>
</evidence>
<evidence type="ECO:0000313" key="14">
    <source>
        <dbReference type="Proteomes" id="UP001168821"/>
    </source>
</evidence>
<comment type="cofactor">
    <cofactor evidence="1 9">
        <name>Zn(2+)</name>
        <dbReference type="ChEBI" id="CHEBI:29105"/>
    </cofactor>
</comment>
<evidence type="ECO:0000256" key="6">
    <source>
        <dbReference type="ARBA" id="ARBA00023027"/>
    </source>
</evidence>
<dbReference type="PANTHER" id="PTHR43161">
    <property type="entry name" value="SORBITOL DEHYDROGENASE"/>
    <property type="match status" value="1"/>
</dbReference>
<evidence type="ECO:0000256" key="9">
    <source>
        <dbReference type="RuleBase" id="RU361277"/>
    </source>
</evidence>
<evidence type="ECO:0000256" key="8">
    <source>
        <dbReference type="ARBA" id="ARBA00032485"/>
    </source>
</evidence>
<dbReference type="Pfam" id="PF00107">
    <property type="entry name" value="ADH_zinc_N"/>
    <property type="match status" value="1"/>
</dbReference>
<dbReference type="CDD" id="cd05285">
    <property type="entry name" value="sorbitol_DH"/>
    <property type="match status" value="1"/>
</dbReference>
<feature type="domain" description="Alcohol dehydrogenase-like C-terminal" evidence="11">
    <location>
        <begin position="151"/>
        <end position="281"/>
    </location>
</feature>
<dbReference type="SUPFAM" id="SSF50129">
    <property type="entry name" value="GroES-like"/>
    <property type="match status" value="1"/>
</dbReference>
<dbReference type="InterPro" id="IPR013149">
    <property type="entry name" value="ADH-like_C"/>
</dbReference>
<gene>
    <name evidence="13" type="ORF">Zmor_000025</name>
</gene>
<dbReference type="InterPro" id="IPR011032">
    <property type="entry name" value="GroES-like_sf"/>
</dbReference>
<evidence type="ECO:0000256" key="7">
    <source>
        <dbReference type="ARBA" id="ARBA00026132"/>
    </source>
</evidence>
<dbReference type="Proteomes" id="UP001168821">
    <property type="component" value="Unassembled WGS sequence"/>
</dbReference>
<dbReference type="SUPFAM" id="SSF51735">
    <property type="entry name" value="NAD(P)-binding Rossmann-fold domains"/>
    <property type="match status" value="1"/>
</dbReference>
<dbReference type="GO" id="GO:0006062">
    <property type="term" value="P:sorbitol catabolic process"/>
    <property type="evidence" value="ECO:0007669"/>
    <property type="project" value="TreeGrafter"/>
</dbReference>
<sequence>MGPKARPKCRLATVSPHKLRIQNPESRNMWIRRPLLGHEASGTVLEVGKNVKTLKPGDRVAIEPGVGCRTCSFCKKGKYHLCSDMIFCASPPYDGNLCRYYVHDADFCFKLPDNVSLEEGTLIEPLAVGVHACKRAKVRFGDVVLILGAGPIGLVTLLAAKAMGATKTIITDLVGGRLDKAKELGVDYTLKIEKNMTEVETVSKIGELLQEAPDVSLECTGVEQCVRVALEATKTGGVVALVGLGKFELTLPLENAILREVDIRGVFRYNNDYPAAIEMVKTGKVDLKPLITHHFRIQDSGKAFHMAKTGEGNPIKILIHPNPDDYY</sequence>
<keyword evidence="10" id="KW-1133">Transmembrane helix</keyword>
<dbReference type="GO" id="GO:0003939">
    <property type="term" value="F:L-iditol 2-dehydrogenase (NAD+) activity"/>
    <property type="evidence" value="ECO:0007669"/>
    <property type="project" value="TreeGrafter"/>
</dbReference>
<dbReference type="PROSITE" id="PS00059">
    <property type="entry name" value="ADH_ZINC"/>
    <property type="match status" value="1"/>
</dbReference>
<dbReference type="GO" id="GO:0008270">
    <property type="term" value="F:zinc ion binding"/>
    <property type="evidence" value="ECO:0007669"/>
    <property type="project" value="InterPro"/>
</dbReference>
<dbReference type="InterPro" id="IPR002328">
    <property type="entry name" value="ADH_Zn_CS"/>
</dbReference>
<organism evidence="13 14">
    <name type="scientific">Zophobas morio</name>
    <dbReference type="NCBI Taxonomy" id="2755281"/>
    <lineage>
        <taxon>Eukaryota</taxon>
        <taxon>Metazoa</taxon>
        <taxon>Ecdysozoa</taxon>
        <taxon>Arthropoda</taxon>
        <taxon>Hexapoda</taxon>
        <taxon>Insecta</taxon>
        <taxon>Pterygota</taxon>
        <taxon>Neoptera</taxon>
        <taxon>Endopterygota</taxon>
        <taxon>Coleoptera</taxon>
        <taxon>Polyphaga</taxon>
        <taxon>Cucujiformia</taxon>
        <taxon>Tenebrionidae</taxon>
        <taxon>Zophobas</taxon>
    </lineage>
</organism>
<dbReference type="EMBL" id="JALNTZ010000001">
    <property type="protein sequence ID" value="KAJ3664462.1"/>
    <property type="molecule type" value="Genomic_DNA"/>
</dbReference>
<feature type="domain" description="Alcohol dehydrogenase-like N-terminal" evidence="12">
    <location>
        <begin position="35"/>
        <end position="113"/>
    </location>
</feature>
<evidence type="ECO:0000256" key="5">
    <source>
        <dbReference type="ARBA" id="ARBA00023002"/>
    </source>
</evidence>
<keyword evidence="10" id="KW-0812">Transmembrane</keyword>
<keyword evidence="14" id="KW-1185">Reference proteome</keyword>
<dbReference type="Pfam" id="PF08240">
    <property type="entry name" value="ADH_N"/>
    <property type="match status" value="1"/>
</dbReference>
<evidence type="ECO:0000313" key="13">
    <source>
        <dbReference type="EMBL" id="KAJ3664462.1"/>
    </source>
</evidence>
<dbReference type="InterPro" id="IPR013154">
    <property type="entry name" value="ADH-like_N"/>
</dbReference>
<dbReference type="FunFam" id="3.40.50.720:FF:000068">
    <property type="entry name" value="Sorbitol dehydrogenase"/>
    <property type="match status" value="1"/>
</dbReference>
<evidence type="ECO:0000256" key="2">
    <source>
        <dbReference type="ARBA" id="ARBA00008072"/>
    </source>
</evidence>
<keyword evidence="3 9" id="KW-0479">Metal-binding</keyword>
<keyword evidence="5" id="KW-0560">Oxidoreductase</keyword>
<dbReference type="InterPro" id="IPR036291">
    <property type="entry name" value="NAD(P)-bd_dom_sf"/>
</dbReference>
<proteinExistence type="inferred from homology"/>